<feature type="domain" description="Molybdopterin-guanine dinucleotide biosynthesis protein B (MobB)" evidence="1">
    <location>
        <begin position="9"/>
        <end position="139"/>
    </location>
</feature>
<evidence type="ECO:0000313" key="3">
    <source>
        <dbReference type="Proteomes" id="UP001372526"/>
    </source>
</evidence>
<dbReference type="NCBIfam" id="TIGR00176">
    <property type="entry name" value="mobB"/>
    <property type="match status" value="1"/>
</dbReference>
<dbReference type="InterPro" id="IPR052539">
    <property type="entry name" value="MGD_biosynthesis_adapter"/>
</dbReference>
<dbReference type="Pfam" id="PF03205">
    <property type="entry name" value="MobB"/>
    <property type="match status" value="1"/>
</dbReference>
<dbReference type="PANTHER" id="PTHR40072:SF1">
    <property type="entry name" value="MOLYBDOPTERIN-GUANINE DINUCLEOTIDE BIOSYNTHESIS ADAPTER PROTEIN"/>
    <property type="match status" value="1"/>
</dbReference>
<organism evidence="2 3">
    <name type="scientific">Bacillus bruguierae</name>
    <dbReference type="NCBI Taxonomy" id="3127667"/>
    <lineage>
        <taxon>Bacteria</taxon>
        <taxon>Bacillati</taxon>
        <taxon>Bacillota</taxon>
        <taxon>Bacilli</taxon>
        <taxon>Bacillales</taxon>
        <taxon>Bacillaceae</taxon>
        <taxon>Bacillus</taxon>
    </lineage>
</organism>
<protein>
    <submittedName>
        <fullName evidence="2">Molybdopterin-guanine dinucleotide biosynthesis protein B</fullName>
    </submittedName>
</protein>
<proteinExistence type="predicted"/>
<comment type="caution">
    <text evidence="2">The sequence shown here is derived from an EMBL/GenBank/DDBJ whole genome shotgun (WGS) entry which is preliminary data.</text>
</comment>
<dbReference type="CDD" id="cd03116">
    <property type="entry name" value="MobB"/>
    <property type="match status" value="1"/>
</dbReference>
<evidence type="ECO:0000313" key="2">
    <source>
        <dbReference type="EMBL" id="MEI4799784.1"/>
    </source>
</evidence>
<dbReference type="PANTHER" id="PTHR40072">
    <property type="entry name" value="MOLYBDOPTERIN-GUANINE DINUCLEOTIDE BIOSYNTHESIS ADAPTER PROTEIN-RELATED"/>
    <property type="match status" value="1"/>
</dbReference>
<dbReference type="RefSeq" id="WP_336470872.1">
    <property type="nucleotide sequence ID" value="NZ_JBAWSX010000001.1"/>
</dbReference>
<gene>
    <name evidence="2" type="primary">mobB</name>
    <name evidence="2" type="ORF">WAZ07_00340</name>
</gene>
<dbReference type="EMBL" id="JBAWSX010000001">
    <property type="protein sequence ID" value="MEI4799784.1"/>
    <property type="molecule type" value="Genomic_DNA"/>
</dbReference>
<reference evidence="2 3" key="1">
    <citation type="submission" date="2024-01" db="EMBL/GenBank/DDBJ databases">
        <title>Seven novel Bacillus-like species.</title>
        <authorList>
            <person name="Liu G."/>
        </authorList>
    </citation>
    <scope>NUCLEOTIDE SEQUENCE [LARGE SCALE GENOMIC DNA]</scope>
    <source>
        <strain evidence="2 3">FJAT-51639</strain>
    </source>
</reference>
<dbReference type="Gene3D" id="3.40.50.300">
    <property type="entry name" value="P-loop containing nucleotide triphosphate hydrolases"/>
    <property type="match status" value="1"/>
</dbReference>
<keyword evidence="3" id="KW-1185">Reference proteome</keyword>
<sequence length="173" mass="19620">MAVERAVPVLQIIGYQNSGKTTLTEKLIKALTTEGMKVGAIKHHGHGGYPELPLQKDSERHRQAGAIVSAVEGDGLLSLSAQRDWSLEKIIHLYTCFEAEVIIVEGYKKERYPKVVLLRSEEDASLLESVENVIAVITWNEALKTGKENYQVFYITEDEKYINWFVQRMRDAK</sequence>
<dbReference type="Proteomes" id="UP001372526">
    <property type="component" value="Unassembled WGS sequence"/>
</dbReference>
<name>A0ABU8FAS9_9BACI</name>
<dbReference type="SUPFAM" id="SSF52540">
    <property type="entry name" value="P-loop containing nucleoside triphosphate hydrolases"/>
    <property type="match status" value="1"/>
</dbReference>
<accession>A0ABU8FAS9</accession>
<dbReference type="InterPro" id="IPR004435">
    <property type="entry name" value="MobB_dom"/>
</dbReference>
<dbReference type="InterPro" id="IPR027417">
    <property type="entry name" value="P-loop_NTPase"/>
</dbReference>
<evidence type="ECO:0000259" key="1">
    <source>
        <dbReference type="Pfam" id="PF03205"/>
    </source>
</evidence>